<organism evidence="1 2">
    <name type="scientific">Salipaludibacillus agaradhaerens</name>
    <name type="common">Bacillus agaradhaerens</name>
    <dbReference type="NCBI Taxonomy" id="76935"/>
    <lineage>
        <taxon>Bacteria</taxon>
        <taxon>Bacillati</taxon>
        <taxon>Bacillota</taxon>
        <taxon>Bacilli</taxon>
        <taxon>Bacillales</taxon>
        <taxon>Bacillaceae</taxon>
    </lineage>
</organism>
<dbReference type="CDD" id="cd01301">
    <property type="entry name" value="rDP_like"/>
    <property type="match status" value="1"/>
</dbReference>
<evidence type="ECO:0000313" key="1">
    <source>
        <dbReference type="EMBL" id="MCR6096436.1"/>
    </source>
</evidence>
<gene>
    <name evidence="1" type="ORF">HXA33_07710</name>
</gene>
<dbReference type="PANTHER" id="PTHR10443">
    <property type="entry name" value="MICROSOMAL DIPEPTIDASE"/>
    <property type="match status" value="1"/>
</dbReference>
<dbReference type="PANTHER" id="PTHR10443:SF12">
    <property type="entry name" value="DIPEPTIDASE"/>
    <property type="match status" value="1"/>
</dbReference>
<name>A0A9Q4FYK0_SALAG</name>
<protein>
    <submittedName>
        <fullName evidence="1">Membrane dipeptidase</fullName>
    </submittedName>
</protein>
<keyword evidence="2" id="KW-1185">Reference proteome</keyword>
<dbReference type="Gene3D" id="3.20.20.140">
    <property type="entry name" value="Metal-dependent hydrolases"/>
    <property type="match status" value="1"/>
</dbReference>
<accession>A0A9Q4FYK0</accession>
<dbReference type="GO" id="GO:0070573">
    <property type="term" value="F:metallodipeptidase activity"/>
    <property type="evidence" value="ECO:0007669"/>
    <property type="project" value="InterPro"/>
</dbReference>
<evidence type="ECO:0000313" key="2">
    <source>
        <dbReference type="Proteomes" id="UP001057753"/>
    </source>
</evidence>
<dbReference type="PROSITE" id="PS51365">
    <property type="entry name" value="RENAL_DIPEPTIDASE_2"/>
    <property type="match status" value="1"/>
</dbReference>
<dbReference type="InterPro" id="IPR008257">
    <property type="entry name" value="Pept_M19"/>
</dbReference>
<dbReference type="EMBL" id="JABXYM010000001">
    <property type="protein sequence ID" value="MCR6096436.1"/>
    <property type="molecule type" value="Genomic_DNA"/>
</dbReference>
<dbReference type="Proteomes" id="UP001057753">
    <property type="component" value="Unassembled WGS sequence"/>
</dbReference>
<dbReference type="InterPro" id="IPR032466">
    <property type="entry name" value="Metal_Hydrolase"/>
</dbReference>
<dbReference type="GO" id="GO:0006508">
    <property type="term" value="P:proteolysis"/>
    <property type="evidence" value="ECO:0007669"/>
    <property type="project" value="InterPro"/>
</dbReference>
<comment type="caution">
    <text evidence="1">The sequence shown here is derived from an EMBL/GenBank/DDBJ whole genome shotgun (WGS) entry which is preliminary data.</text>
</comment>
<dbReference type="RefSeq" id="WP_257821048.1">
    <property type="nucleotide sequence ID" value="NZ_JABXYM010000001.1"/>
</dbReference>
<sequence>MKVFDLHCDALLKLYNGHAVDFTSDEALDVTKTNLADGHVALQVFAVFVDPHIPSDEKYRTALQQIDYFHSEVVGKYETIKKITKWKDIKSLAPTEIGAMLSLEGADAFGNDLMKLRTFYELGVKSIGLTWNNANLCADGCGEPRGAGLTQLGAEVVKLNNQNKVWTDLSHLSIRSFWDTVALADYPIATHSNSYTVYPHRRNLNDKQAEEIFRKNGLIGMVFNPPFVSSNDSVQMTDLIRHIDHFCSIGGVDHLAFGSDFDGISTYIHGLEHAGKYQALINELLNYFTEKEVRGFAYQNMLNHLPEDK</sequence>
<proteinExistence type="predicted"/>
<reference evidence="1" key="1">
    <citation type="submission" date="2020-06" db="EMBL/GenBank/DDBJ databases">
        <title>Insight into the genomes of haloalkaliphilic bacilli from Kenyan soda lakes.</title>
        <authorList>
            <person name="Mwirichia R."/>
            <person name="Villamizar G.C."/>
            <person name="Poehlein A."/>
            <person name="Mugweru J."/>
            <person name="Kipnyargis A."/>
            <person name="Kiplimo D."/>
            <person name="Orwa P."/>
            <person name="Daniel R."/>
        </authorList>
    </citation>
    <scope>NUCLEOTIDE SEQUENCE</scope>
    <source>
        <strain evidence="1">B1096_S55</strain>
    </source>
</reference>
<dbReference type="SUPFAM" id="SSF51556">
    <property type="entry name" value="Metallo-dependent hydrolases"/>
    <property type="match status" value="1"/>
</dbReference>
<dbReference type="AlphaFoldDB" id="A0A9Q4FYK0"/>
<dbReference type="Pfam" id="PF01244">
    <property type="entry name" value="Peptidase_M19"/>
    <property type="match status" value="1"/>
</dbReference>